<dbReference type="GO" id="GO:0005829">
    <property type="term" value="C:cytosol"/>
    <property type="evidence" value="ECO:0007669"/>
    <property type="project" value="UniProtKB-SubCell"/>
</dbReference>
<evidence type="ECO:0000256" key="14">
    <source>
        <dbReference type="ARBA" id="ARBA00022723"/>
    </source>
</evidence>
<dbReference type="InterPro" id="IPR036688">
    <property type="entry name" value="MoeA_C_domain_IV_sf"/>
</dbReference>
<reference evidence="36 37" key="1">
    <citation type="journal article" date="2014" name="Nature">
        <title>The genomic substrate for adaptive radiation in African cichlid fish.</title>
        <authorList>
            <person name="Brawand D."/>
            <person name="Wagner C.E."/>
            <person name="Li Y.I."/>
            <person name="Malinsky M."/>
            <person name="Keller I."/>
            <person name="Fan S."/>
            <person name="Simakov O."/>
            <person name="Ng A.Y."/>
            <person name="Lim Z.W."/>
            <person name="Bezault E."/>
            <person name="Turner-Maier J."/>
            <person name="Johnson J."/>
            <person name="Alcazar R."/>
            <person name="Noh H.J."/>
            <person name="Russell P."/>
            <person name="Aken B."/>
            <person name="Alfoldi J."/>
            <person name="Amemiya C."/>
            <person name="Azzouzi N."/>
            <person name="Baroiller J.F."/>
            <person name="Barloy-Hubler F."/>
            <person name="Berlin A."/>
            <person name="Bloomquist R."/>
            <person name="Carleton K.L."/>
            <person name="Conte M.A."/>
            <person name="D'Cotta H."/>
            <person name="Eshel O."/>
            <person name="Gaffney L."/>
            <person name="Galibert F."/>
            <person name="Gante H.F."/>
            <person name="Gnerre S."/>
            <person name="Greuter L."/>
            <person name="Guyon R."/>
            <person name="Haddad N.S."/>
            <person name="Haerty W."/>
            <person name="Harris R.M."/>
            <person name="Hofmann H.A."/>
            <person name="Hourlier T."/>
            <person name="Hulata G."/>
            <person name="Jaffe D.B."/>
            <person name="Lara M."/>
            <person name="Lee A.P."/>
            <person name="MacCallum I."/>
            <person name="Mwaiko S."/>
            <person name="Nikaido M."/>
            <person name="Nishihara H."/>
            <person name="Ozouf-Costaz C."/>
            <person name="Penman D.J."/>
            <person name="Przybylski D."/>
            <person name="Rakotomanga M."/>
            <person name="Renn S.C.P."/>
            <person name="Ribeiro F.J."/>
            <person name="Ron M."/>
            <person name="Salzburger W."/>
            <person name="Sanchez-Pulido L."/>
            <person name="Santos M.E."/>
            <person name="Searle S."/>
            <person name="Sharpe T."/>
            <person name="Swofford R."/>
            <person name="Tan F.J."/>
            <person name="Williams L."/>
            <person name="Young S."/>
            <person name="Yin S."/>
            <person name="Okada N."/>
            <person name="Kocher T.D."/>
            <person name="Miska E.A."/>
            <person name="Lander E.S."/>
            <person name="Venkatesh B."/>
            <person name="Fernald R.D."/>
            <person name="Meyer A."/>
            <person name="Ponting C.P."/>
            <person name="Streelman J.T."/>
            <person name="Lindblad-Toh K."/>
            <person name="Seehausen O."/>
            <person name="Di Palma F."/>
        </authorList>
    </citation>
    <scope>NUCLEOTIDE SEQUENCE</scope>
</reference>
<dbReference type="FunFam" id="2.40.340.10:FF:000001">
    <property type="entry name" value="Molybdopterin molybdenumtransferase"/>
    <property type="match status" value="1"/>
</dbReference>
<dbReference type="FunFam" id="3.90.105.10:FF:000004">
    <property type="entry name" value="Molybdopterin molybdenumtransferase"/>
    <property type="match status" value="1"/>
</dbReference>
<evidence type="ECO:0000256" key="15">
    <source>
        <dbReference type="ARBA" id="ARBA00022741"/>
    </source>
</evidence>
<dbReference type="InterPro" id="IPR005111">
    <property type="entry name" value="MoeA_C_domain_IV"/>
</dbReference>
<dbReference type="FunFam" id="3.40.980.10:FF:000001">
    <property type="entry name" value="Molybdopterin molybdenumtransferase"/>
    <property type="match status" value="1"/>
</dbReference>
<evidence type="ECO:0000256" key="33">
    <source>
        <dbReference type="RuleBase" id="RU365090"/>
    </source>
</evidence>
<keyword evidence="18" id="KW-0770">Synapse</keyword>
<feature type="compositionally biased region" description="Polar residues" evidence="34">
    <location>
        <begin position="318"/>
        <end position="340"/>
    </location>
</feature>
<dbReference type="GO" id="GO:0097112">
    <property type="term" value="P:gamma-aminobutyric acid receptor clustering"/>
    <property type="evidence" value="ECO:0007669"/>
    <property type="project" value="TreeGrafter"/>
</dbReference>
<dbReference type="PANTHER" id="PTHR10192">
    <property type="entry name" value="MOLYBDOPTERIN BIOSYNTHESIS PROTEIN"/>
    <property type="match status" value="1"/>
</dbReference>
<evidence type="ECO:0000256" key="1">
    <source>
        <dbReference type="ARBA" id="ARBA00001946"/>
    </source>
</evidence>
<feature type="region of interest" description="Disordered" evidence="34">
    <location>
        <begin position="306"/>
        <end position="340"/>
    </location>
</feature>
<protein>
    <recommendedName>
        <fullName evidence="32">Gephyrin</fullName>
        <ecNumber evidence="9">2.10.1.1</ecNumber>
        <ecNumber evidence="8">2.7.7.75</ecNumber>
    </recommendedName>
</protein>
<keyword evidence="14 33" id="KW-0479">Metal-binding</keyword>
<dbReference type="GO" id="GO:0005524">
    <property type="term" value="F:ATP binding"/>
    <property type="evidence" value="ECO:0007669"/>
    <property type="project" value="UniProtKB-UniRule"/>
</dbReference>
<keyword evidence="21" id="KW-0206">Cytoskeleton</keyword>
<keyword evidence="25" id="KW-0449">Lipoprotein</keyword>
<dbReference type="CDD" id="cd00887">
    <property type="entry name" value="MoeA"/>
    <property type="match status" value="1"/>
</dbReference>
<dbReference type="PANTHER" id="PTHR10192:SF29">
    <property type="entry name" value="GEPHYRIN ISOFORM X1"/>
    <property type="match status" value="1"/>
</dbReference>
<dbReference type="GO" id="GO:0099634">
    <property type="term" value="C:postsynaptic specialization membrane"/>
    <property type="evidence" value="ECO:0007669"/>
    <property type="project" value="GOC"/>
</dbReference>
<evidence type="ECO:0000256" key="32">
    <source>
        <dbReference type="ARBA" id="ARBA00073890"/>
    </source>
</evidence>
<dbReference type="SUPFAM" id="SSF53218">
    <property type="entry name" value="Molybdenum cofactor biosynthesis proteins"/>
    <property type="match status" value="2"/>
</dbReference>
<dbReference type="Pfam" id="PF00994">
    <property type="entry name" value="MoCF_biosynth"/>
    <property type="match status" value="2"/>
</dbReference>
<evidence type="ECO:0000256" key="18">
    <source>
        <dbReference type="ARBA" id="ARBA00023018"/>
    </source>
</evidence>
<dbReference type="Proteomes" id="UP000265160">
    <property type="component" value="LG19"/>
</dbReference>
<dbReference type="InterPro" id="IPR038987">
    <property type="entry name" value="MoeA-like"/>
</dbReference>
<keyword evidence="17 33" id="KW-0460">Magnesium</keyword>
<evidence type="ECO:0000313" key="36">
    <source>
        <dbReference type="Ensembl" id="ENSMZEP00005005907.1"/>
    </source>
</evidence>
<dbReference type="GO" id="GO:0014069">
    <property type="term" value="C:postsynaptic density"/>
    <property type="evidence" value="ECO:0007669"/>
    <property type="project" value="UniProtKB-SubCell"/>
</dbReference>
<evidence type="ECO:0000256" key="28">
    <source>
        <dbReference type="ARBA" id="ARBA00051501"/>
    </source>
</evidence>
<dbReference type="GeneTree" id="ENSGT00390000016577"/>
<comment type="function">
    <text evidence="33">Catalyzes two steps in the biosynthesis of the molybdenum cofactor. In the first step, molybdopterin is adenylated. Subsequently, molybdate is inserted into adenylated molybdopterin and AMP is released.</text>
</comment>
<dbReference type="FunFam" id="3.40.980.10:FF:000002">
    <property type="entry name" value="Molybdopterin molybdenumtransferase"/>
    <property type="match status" value="1"/>
</dbReference>
<comment type="subcellular location">
    <subcellularLocation>
        <location evidence="3">Cell projection</location>
        <location evidence="3">Dendrite</location>
    </subcellularLocation>
    <subcellularLocation>
        <location evidence="2">Cytoplasm</location>
        <location evidence="2">Cytoskeleton</location>
    </subcellularLocation>
    <subcellularLocation>
        <location evidence="4">Cytoplasm</location>
        <location evidence="4">Cytosol</location>
    </subcellularLocation>
    <subcellularLocation>
        <location evidence="31">Postsynaptic cell membrane</location>
        <topology evidence="31">Lipid-anchor</topology>
        <orientation evidence="31">Cytoplasmic side</orientation>
    </subcellularLocation>
    <subcellularLocation>
        <location evidence="26">Postsynaptic density</location>
    </subcellularLocation>
</comment>
<keyword evidence="11" id="KW-0963">Cytoplasm</keyword>
<evidence type="ECO:0000256" key="30">
    <source>
        <dbReference type="ARBA" id="ARBA00059974"/>
    </source>
</evidence>
<dbReference type="InterPro" id="IPR008284">
    <property type="entry name" value="MoCF_biosynth_CS"/>
</dbReference>
<evidence type="ECO:0000256" key="16">
    <source>
        <dbReference type="ARBA" id="ARBA00022840"/>
    </source>
</evidence>
<proteinExistence type="inferred from homology"/>
<dbReference type="InterPro" id="IPR001453">
    <property type="entry name" value="MoaB/Mog_dom"/>
</dbReference>
<evidence type="ECO:0000256" key="12">
    <source>
        <dbReference type="ARBA" id="ARBA00022505"/>
    </source>
</evidence>
<dbReference type="SMART" id="SM00852">
    <property type="entry name" value="MoCF_biosynth"/>
    <property type="match status" value="2"/>
</dbReference>
<comment type="pathway">
    <text evidence="5 33">Cofactor biosynthesis; molybdopterin biosynthesis.</text>
</comment>
<dbReference type="InterPro" id="IPR005110">
    <property type="entry name" value="MoeA_linker/N"/>
</dbReference>
<evidence type="ECO:0000256" key="11">
    <source>
        <dbReference type="ARBA" id="ARBA00022490"/>
    </source>
</evidence>
<keyword evidence="19" id="KW-0472">Membrane</keyword>
<comment type="catalytic activity">
    <reaction evidence="28">
        <text>molybdopterin + ATP + H(+) = adenylyl-molybdopterin + diphosphate</text>
        <dbReference type="Rhea" id="RHEA:31331"/>
        <dbReference type="ChEBI" id="CHEBI:15378"/>
        <dbReference type="ChEBI" id="CHEBI:30616"/>
        <dbReference type="ChEBI" id="CHEBI:33019"/>
        <dbReference type="ChEBI" id="CHEBI:58698"/>
        <dbReference type="ChEBI" id="CHEBI:62727"/>
        <dbReference type="EC" id="2.7.7.75"/>
    </reaction>
    <physiologicalReaction direction="left-to-right" evidence="28">
        <dbReference type="Rhea" id="RHEA:31332"/>
    </physiologicalReaction>
</comment>
<sequence length="784" mass="85310">MHAHAHTGPPPEVQHPLPLHPPASVCAVTVQTEVVNMAADGMVLTNHDHQTRVGILTVSDSCFKNLAEDRSGVNLKDLVHDPSLLGGVIAAYKIVPDEIDEIKETLLEWCDEQELNLILTTGGTGFAPRDVTPEATREVIEREAPGMALAMLMGSLNVTPLGMLSRPVCGIRGKTLIINLPGSKKGSQECFQFILPALPHAIDLLREAMVRVKSTHAALEQLPSPSPLQANTYANTHTNTHTMERGTQCEEEDDEEEDRRRGRHAHNHHHHHHHHQHGSSHITAAAIAAKIPDSIISRGVQVLPRDSASLSSTPSESPRATQATSRLSTASCPTPKVQSRCGSNENILRASHSAVDISKVARRHRMSPFPLTSMDKAFITVLEMTPILGIEVINYRDGLGRVLAQDIYAKDNLPPFPASVKDGYAVRAADGPGDRFIMGESQAGQQPTHTVMPGQVMRVTTGAPIPCGADAVVQVEDTELLRESEDGTEELEVRIMVQARPGQDIRPIGHDIRRGECVLAKGTHMGPSEIGLLATVGVTEVSVHKFPVVAVMSTGNELLNPEDDLHPGKIRDSNRSTLLATIQEHGYPTINLGIVGDNPDDLLSALHEGISRADVIITSGGVSMGEKDYLKQVLDIDLHAQIHFGRVFMKPGLPTTFATVDIDGTRKLIFALPGNPVSAVVTCNLFVIPALRKMQGILDPRPTIIKARLSCDVKLDPRPEYHRCILTWHHQEPLPWAQSTGNQVSSRLMSMRSANGLLMLPPKTEQYVELHKGEVVDVMVIGRL</sequence>
<keyword evidence="20 33" id="KW-0501">Molybdenum cofactor biosynthesis</keyword>
<dbReference type="UniPathway" id="UPA00344"/>
<keyword evidence="13 33" id="KW-0808">Transferase</keyword>
<dbReference type="FunFam" id="2.170.190.11:FF:000001">
    <property type="entry name" value="Molybdopterin molybdenumtransferase"/>
    <property type="match status" value="1"/>
</dbReference>
<dbReference type="InterPro" id="IPR036425">
    <property type="entry name" value="MoaB/Mog-like_dom_sf"/>
</dbReference>
<dbReference type="Ensembl" id="ENSMZET00005006164.1">
    <property type="protein sequence ID" value="ENSMZEP00005005907.1"/>
    <property type="gene ID" value="ENSMZEG00005004520.1"/>
</dbReference>
<organism evidence="36 37">
    <name type="scientific">Maylandia zebra</name>
    <name type="common">zebra mbuna</name>
    <dbReference type="NCBI Taxonomy" id="106582"/>
    <lineage>
        <taxon>Eukaryota</taxon>
        <taxon>Metazoa</taxon>
        <taxon>Chordata</taxon>
        <taxon>Craniata</taxon>
        <taxon>Vertebrata</taxon>
        <taxon>Euteleostomi</taxon>
        <taxon>Actinopterygii</taxon>
        <taxon>Neopterygii</taxon>
        <taxon>Teleostei</taxon>
        <taxon>Neoteleostei</taxon>
        <taxon>Acanthomorphata</taxon>
        <taxon>Ovalentaria</taxon>
        <taxon>Cichlomorphae</taxon>
        <taxon>Cichliformes</taxon>
        <taxon>Cichlidae</taxon>
        <taxon>African cichlids</taxon>
        <taxon>Pseudocrenilabrinae</taxon>
        <taxon>Haplochromini</taxon>
        <taxon>Maylandia</taxon>
        <taxon>Maylandia zebra complex</taxon>
    </lineage>
</organism>
<evidence type="ECO:0000256" key="20">
    <source>
        <dbReference type="ARBA" id="ARBA00023150"/>
    </source>
</evidence>
<comment type="cofactor">
    <cofactor evidence="1 33">
        <name>Mg(2+)</name>
        <dbReference type="ChEBI" id="CHEBI:18420"/>
    </cofactor>
</comment>
<dbReference type="AlphaFoldDB" id="A0A3P9B7V8"/>
<name>A0A3P9B7V8_9CICH</name>
<evidence type="ECO:0000256" key="19">
    <source>
        <dbReference type="ARBA" id="ARBA00023136"/>
    </source>
</evidence>
<evidence type="ECO:0000256" key="26">
    <source>
        <dbReference type="ARBA" id="ARBA00034105"/>
    </source>
</evidence>
<dbReference type="GO" id="GO:0098970">
    <property type="term" value="P:postsynaptic neurotransmitter receptor diffusion trapping"/>
    <property type="evidence" value="ECO:0007669"/>
    <property type="project" value="TreeGrafter"/>
</dbReference>
<dbReference type="GO" id="GO:0061598">
    <property type="term" value="F:molybdopterin adenylyltransferase activity"/>
    <property type="evidence" value="ECO:0007669"/>
    <property type="project" value="UniProtKB-UniRule"/>
</dbReference>
<evidence type="ECO:0000256" key="17">
    <source>
        <dbReference type="ARBA" id="ARBA00022842"/>
    </source>
</evidence>
<evidence type="ECO:0000259" key="35">
    <source>
        <dbReference type="SMART" id="SM00852"/>
    </source>
</evidence>
<comment type="similarity">
    <text evidence="6">In the N-terminal section; belongs to the MoaB/Mog family.</text>
</comment>
<evidence type="ECO:0000256" key="6">
    <source>
        <dbReference type="ARBA" id="ARBA00007589"/>
    </source>
</evidence>
<reference evidence="36" key="2">
    <citation type="submission" date="2025-08" db="UniProtKB">
        <authorList>
            <consortium name="Ensembl"/>
        </authorList>
    </citation>
    <scope>IDENTIFICATION</scope>
</reference>
<dbReference type="Pfam" id="PF03453">
    <property type="entry name" value="MoeA_N"/>
    <property type="match status" value="1"/>
</dbReference>
<comment type="catalytic activity">
    <reaction evidence="27">
        <text>adenylyl-molybdopterin + molybdate = Mo-molybdopterin + AMP + H(+)</text>
        <dbReference type="Rhea" id="RHEA:35047"/>
        <dbReference type="ChEBI" id="CHEBI:15378"/>
        <dbReference type="ChEBI" id="CHEBI:36264"/>
        <dbReference type="ChEBI" id="CHEBI:62727"/>
        <dbReference type="ChEBI" id="CHEBI:71302"/>
        <dbReference type="ChEBI" id="CHEBI:456215"/>
        <dbReference type="EC" id="2.10.1.1"/>
    </reaction>
    <physiologicalReaction direction="left-to-right" evidence="27">
        <dbReference type="Rhea" id="RHEA:35048"/>
    </physiologicalReaction>
</comment>
<evidence type="ECO:0000256" key="10">
    <source>
        <dbReference type="ARBA" id="ARBA00022475"/>
    </source>
</evidence>
<evidence type="ECO:0000313" key="37">
    <source>
        <dbReference type="Proteomes" id="UP000265160"/>
    </source>
</evidence>
<keyword evidence="37" id="KW-1185">Reference proteome</keyword>
<comment type="function">
    <text evidence="30">Microtubule-associated protein involved in membrane protein-cytoskeleton interactions. It is thought to anchor the inhibitory glycine receptor (GLYR) to subsynaptic microtubules. Acts as a major instructive molecule at inhibitory synapses, where it also clusters GABA type A receptors.</text>
</comment>
<evidence type="ECO:0000256" key="24">
    <source>
        <dbReference type="ARBA" id="ARBA00023273"/>
    </source>
</evidence>
<gene>
    <name evidence="36" type="primary">GPHN</name>
</gene>
<accession>A0A3P9B7V8</accession>
<feature type="compositionally biased region" description="Basic residues" evidence="34">
    <location>
        <begin position="261"/>
        <end position="278"/>
    </location>
</feature>
<evidence type="ECO:0000256" key="31">
    <source>
        <dbReference type="ARBA" id="ARBA00060421"/>
    </source>
</evidence>
<dbReference type="PROSITE" id="PS01079">
    <property type="entry name" value="MOCF_BIOSYNTHESIS_2"/>
    <property type="match status" value="1"/>
</dbReference>
<evidence type="ECO:0000256" key="34">
    <source>
        <dbReference type="SAM" id="MobiDB-lite"/>
    </source>
</evidence>
<dbReference type="SUPFAM" id="SSF63882">
    <property type="entry name" value="MoeA N-terminal region -like"/>
    <property type="match status" value="1"/>
</dbReference>
<dbReference type="GO" id="GO:0046872">
    <property type="term" value="F:metal ion binding"/>
    <property type="evidence" value="ECO:0007669"/>
    <property type="project" value="UniProtKB-UniRule"/>
</dbReference>
<dbReference type="NCBIfam" id="TIGR00177">
    <property type="entry name" value="molyb_syn"/>
    <property type="match status" value="2"/>
</dbReference>
<dbReference type="GO" id="GO:0061599">
    <property type="term" value="F:molybdopterin molybdotransferase activity"/>
    <property type="evidence" value="ECO:0007669"/>
    <property type="project" value="UniProtKB-UniRule"/>
</dbReference>
<evidence type="ECO:0000256" key="27">
    <source>
        <dbReference type="ARBA" id="ARBA00050229"/>
    </source>
</evidence>
<dbReference type="GO" id="GO:0006777">
    <property type="term" value="P:Mo-molybdopterin cofactor biosynthetic process"/>
    <property type="evidence" value="ECO:0007669"/>
    <property type="project" value="UniProtKB-UniRule"/>
</dbReference>
<dbReference type="Gene3D" id="2.40.340.10">
    <property type="entry name" value="MoeA, C-terminal, domain IV"/>
    <property type="match status" value="1"/>
</dbReference>
<dbReference type="GO" id="GO:0072579">
    <property type="term" value="P:glycine receptor clustering"/>
    <property type="evidence" value="ECO:0007669"/>
    <property type="project" value="TreeGrafter"/>
</dbReference>
<evidence type="ECO:0000256" key="22">
    <source>
        <dbReference type="ARBA" id="ARBA00023257"/>
    </source>
</evidence>
<evidence type="ECO:0000256" key="2">
    <source>
        <dbReference type="ARBA" id="ARBA00004245"/>
    </source>
</evidence>
<dbReference type="Pfam" id="PF03454">
    <property type="entry name" value="MoeA_C"/>
    <property type="match status" value="1"/>
</dbReference>
<feature type="domain" description="MoaB/Mog" evidence="35">
    <location>
        <begin position="54"/>
        <end position="201"/>
    </location>
</feature>
<comment type="similarity">
    <text evidence="7">In the C-terminal section; belongs to the MoeA family.</text>
</comment>
<dbReference type="InterPro" id="IPR036135">
    <property type="entry name" value="MoeA_linker/N_sf"/>
</dbReference>
<evidence type="ECO:0000256" key="5">
    <source>
        <dbReference type="ARBA" id="ARBA00005046"/>
    </source>
</evidence>
<dbReference type="GO" id="GO:0005856">
    <property type="term" value="C:cytoskeleton"/>
    <property type="evidence" value="ECO:0007669"/>
    <property type="project" value="UniProtKB-SubCell"/>
</dbReference>
<evidence type="ECO:0000256" key="13">
    <source>
        <dbReference type="ARBA" id="ARBA00022679"/>
    </source>
</evidence>
<dbReference type="GO" id="GO:0007529">
    <property type="term" value="P:establishment of synaptic specificity at neuromuscular junction"/>
    <property type="evidence" value="ECO:0007669"/>
    <property type="project" value="TreeGrafter"/>
</dbReference>
<dbReference type="Gene3D" id="3.90.105.10">
    <property type="entry name" value="Molybdopterin biosynthesis moea protein, domain 2"/>
    <property type="match status" value="1"/>
</dbReference>
<feature type="region of interest" description="Disordered" evidence="34">
    <location>
        <begin position="239"/>
        <end position="282"/>
    </location>
</feature>
<dbReference type="CDD" id="cd00886">
    <property type="entry name" value="MogA_MoaB"/>
    <property type="match status" value="1"/>
</dbReference>
<dbReference type="Gene3D" id="2.170.190.11">
    <property type="entry name" value="Molybdopterin biosynthesis moea protein, domain 3"/>
    <property type="match status" value="1"/>
</dbReference>
<evidence type="ECO:0000256" key="23">
    <source>
        <dbReference type="ARBA" id="ARBA00023268"/>
    </source>
</evidence>
<evidence type="ECO:0000256" key="21">
    <source>
        <dbReference type="ARBA" id="ARBA00023212"/>
    </source>
</evidence>
<dbReference type="NCBIfam" id="NF045515">
    <property type="entry name" value="Glp_gephyrin"/>
    <property type="match status" value="1"/>
</dbReference>
<dbReference type="GO" id="GO:0030425">
    <property type="term" value="C:dendrite"/>
    <property type="evidence" value="ECO:0007669"/>
    <property type="project" value="UniProtKB-SubCell"/>
</dbReference>
<dbReference type="Gene3D" id="3.40.980.10">
    <property type="entry name" value="MoaB/Mog-like domain"/>
    <property type="match status" value="2"/>
</dbReference>
<comment type="function">
    <text evidence="29">Also has a catalytic activity and catalyzes two steps in the biosynthesis of the molybdenum cofactor. In the first step, molybdopterin is adenylated. Subsequently, molybdate is inserted into adenylated molybdopterin and AMP is released.</text>
</comment>
<keyword evidence="15" id="KW-0547">Nucleotide-binding</keyword>
<dbReference type="SUPFAM" id="SSF63867">
    <property type="entry name" value="MoeA C-terminal domain-like"/>
    <property type="match status" value="1"/>
</dbReference>
<keyword evidence="10" id="KW-1003">Cell membrane</keyword>
<evidence type="ECO:0000256" key="7">
    <source>
        <dbReference type="ARBA" id="ARBA00008339"/>
    </source>
</evidence>
<keyword evidence="12 33" id="KW-0500">Molybdenum</keyword>
<comment type="similarity">
    <text evidence="33">Belongs to the MoeA family.</text>
</comment>
<evidence type="ECO:0000256" key="3">
    <source>
        <dbReference type="ARBA" id="ARBA00004279"/>
    </source>
</evidence>
<feature type="compositionally biased region" description="Low complexity" evidence="34">
    <location>
        <begin position="307"/>
        <end position="317"/>
    </location>
</feature>
<dbReference type="EC" id="2.7.7.75" evidence="8"/>
<evidence type="ECO:0000256" key="29">
    <source>
        <dbReference type="ARBA" id="ARBA00055539"/>
    </source>
</evidence>
<evidence type="ECO:0000256" key="8">
    <source>
        <dbReference type="ARBA" id="ARBA00012509"/>
    </source>
</evidence>
<feature type="domain" description="MoaB/Mog" evidence="35">
    <location>
        <begin position="550"/>
        <end position="693"/>
    </location>
</feature>
<keyword evidence="22" id="KW-0628">Postsynaptic cell membrane</keyword>
<reference evidence="36" key="3">
    <citation type="submission" date="2025-09" db="UniProtKB">
        <authorList>
            <consortium name="Ensembl"/>
        </authorList>
    </citation>
    <scope>IDENTIFICATION</scope>
</reference>
<evidence type="ECO:0000256" key="25">
    <source>
        <dbReference type="ARBA" id="ARBA00023288"/>
    </source>
</evidence>
<keyword evidence="23" id="KW-0511">Multifunctional enzyme</keyword>
<keyword evidence="24" id="KW-0966">Cell projection</keyword>
<evidence type="ECO:0000256" key="4">
    <source>
        <dbReference type="ARBA" id="ARBA00004514"/>
    </source>
</evidence>
<keyword evidence="16" id="KW-0067">ATP-binding</keyword>
<dbReference type="PROSITE" id="PS01078">
    <property type="entry name" value="MOCF_BIOSYNTHESIS_1"/>
    <property type="match status" value="1"/>
</dbReference>
<evidence type="ECO:0000256" key="9">
    <source>
        <dbReference type="ARBA" id="ARBA00013269"/>
    </source>
</evidence>
<dbReference type="EC" id="2.10.1.1" evidence="9"/>